<dbReference type="GO" id="GO:0003723">
    <property type="term" value="F:RNA binding"/>
    <property type="evidence" value="ECO:0007669"/>
    <property type="project" value="TreeGrafter"/>
</dbReference>
<dbReference type="Gene3D" id="3.40.50.300">
    <property type="entry name" value="P-loop containing nucleotide triphosphate hydrolases"/>
    <property type="match status" value="1"/>
</dbReference>
<dbReference type="PROSITE" id="PS00690">
    <property type="entry name" value="DEAH_ATP_HELICASE"/>
    <property type="match status" value="1"/>
</dbReference>
<dbReference type="InParanoid" id="A0A1S3JEP7"/>
<dbReference type="GO" id="GO:0043138">
    <property type="term" value="F:3'-5' DNA helicase activity"/>
    <property type="evidence" value="ECO:0007669"/>
    <property type="project" value="TreeGrafter"/>
</dbReference>
<dbReference type="PROSITE" id="PS51192">
    <property type="entry name" value="HELICASE_ATP_BIND_1"/>
    <property type="match status" value="1"/>
</dbReference>
<dbReference type="GO" id="GO:0050684">
    <property type="term" value="P:regulation of mRNA processing"/>
    <property type="evidence" value="ECO:0007669"/>
    <property type="project" value="TreeGrafter"/>
</dbReference>
<evidence type="ECO:0000256" key="2">
    <source>
        <dbReference type="ARBA" id="ARBA00022806"/>
    </source>
</evidence>
<dbReference type="GO" id="GO:0003724">
    <property type="term" value="F:RNA helicase activity"/>
    <property type="evidence" value="ECO:0007669"/>
    <property type="project" value="TreeGrafter"/>
</dbReference>
<keyword evidence="2" id="KW-0067">ATP-binding</keyword>
<protein>
    <submittedName>
        <fullName evidence="5">Dosage compensation regulator-like</fullName>
    </submittedName>
</protein>
<dbReference type="Proteomes" id="UP000085678">
    <property type="component" value="Unplaced"/>
</dbReference>
<dbReference type="GO" id="GO:1990904">
    <property type="term" value="C:ribonucleoprotein complex"/>
    <property type="evidence" value="ECO:0007669"/>
    <property type="project" value="TreeGrafter"/>
</dbReference>
<keyword evidence="2" id="KW-0547">Nucleotide-binding</keyword>
<dbReference type="InterPro" id="IPR027417">
    <property type="entry name" value="P-loop_NTPase"/>
</dbReference>
<dbReference type="InterPro" id="IPR014001">
    <property type="entry name" value="Helicase_ATP-bd"/>
</dbReference>
<feature type="domain" description="Helicase ATP-binding" evidence="3">
    <location>
        <begin position="1"/>
        <end position="135"/>
    </location>
</feature>
<organism evidence="4 5">
    <name type="scientific">Lingula anatina</name>
    <name type="common">Brachiopod</name>
    <name type="synonym">Lingula unguis</name>
    <dbReference type="NCBI Taxonomy" id="7574"/>
    <lineage>
        <taxon>Eukaryota</taxon>
        <taxon>Metazoa</taxon>
        <taxon>Spiralia</taxon>
        <taxon>Lophotrochozoa</taxon>
        <taxon>Brachiopoda</taxon>
        <taxon>Linguliformea</taxon>
        <taxon>Lingulata</taxon>
        <taxon>Lingulida</taxon>
        <taxon>Linguloidea</taxon>
        <taxon>Lingulidae</taxon>
        <taxon>Lingula</taxon>
    </lineage>
</organism>
<dbReference type="InterPro" id="IPR002464">
    <property type="entry name" value="DNA/RNA_helicase_DEAH_CS"/>
</dbReference>
<dbReference type="GO" id="GO:0016887">
    <property type="term" value="F:ATP hydrolysis activity"/>
    <property type="evidence" value="ECO:0007669"/>
    <property type="project" value="TreeGrafter"/>
</dbReference>
<name>A0A1S3JEP7_LINAN</name>
<feature type="non-terminal residue" evidence="5">
    <location>
        <position position="142"/>
    </location>
</feature>
<dbReference type="RefSeq" id="XP_013408887.1">
    <property type="nucleotide sequence ID" value="XM_013553433.1"/>
</dbReference>
<accession>A0A1S3JEP7</accession>
<dbReference type="OrthoDB" id="5600252at2759"/>
<evidence type="ECO:0000313" key="4">
    <source>
        <dbReference type="Proteomes" id="UP000085678"/>
    </source>
</evidence>
<keyword evidence="4" id="KW-1185">Reference proteome</keyword>
<dbReference type="KEGG" id="lak:106172640"/>
<keyword evidence="2" id="KW-0347">Helicase</keyword>
<dbReference type="GO" id="GO:0005730">
    <property type="term" value="C:nucleolus"/>
    <property type="evidence" value="ECO:0007669"/>
    <property type="project" value="TreeGrafter"/>
</dbReference>
<evidence type="ECO:0000256" key="1">
    <source>
        <dbReference type="ARBA" id="ARBA00022801"/>
    </source>
</evidence>
<dbReference type="STRING" id="7574.A0A1S3JEP7"/>
<evidence type="ECO:0000259" key="3">
    <source>
        <dbReference type="PROSITE" id="PS51192"/>
    </source>
</evidence>
<keyword evidence="1" id="KW-0378">Hydrolase</keyword>
<dbReference type="SUPFAM" id="SSF52540">
    <property type="entry name" value="P-loop containing nucleoside triphosphate hydrolases"/>
    <property type="match status" value="1"/>
</dbReference>
<dbReference type="GeneID" id="106172640"/>
<dbReference type="PANTHER" id="PTHR18934">
    <property type="entry name" value="ATP-DEPENDENT RNA HELICASE"/>
    <property type="match status" value="1"/>
</dbReference>
<dbReference type="GO" id="GO:0045944">
    <property type="term" value="P:positive regulation of transcription by RNA polymerase II"/>
    <property type="evidence" value="ECO:0007669"/>
    <property type="project" value="TreeGrafter"/>
</dbReference>
<proteinExistence type="predicted"/>
<reference evidence="5" key="1">
    <citation type="submission" date="2025-08" db="UniProtKB">
        <authorList>
            <consortium name="RefSeq"/>
        </authorList>
    </citation>
    <scope>IDENTIFICATION</scope>
    <source>
        <tissue evidence="5">Gonads</tissue>
    </source>
</reference>
<dbReference type="AlphaFoldDB" id="A0A1S3JEP7"/>
<evidence type="ECO:0000313" key="5">
    <source>
        <dbReference type="RefSeq" id="XP_013408887.1"/>
    </source>
</evidence>
<sequence length="142" mass="16114">MTETQANKKVSNYCEPRRISTVSIAERVANERSENLGVSCGYSVRFESVLPRPYGAILYCTVGTLLRKLENGLRGISHVIVDEVHERDLNTDFLMVMLRDMVHVYNDLRIVIMSATVDTTLFTDYFGSVEVVEVHGRLFPVQ</sequence>
<gene>
    <name evidence="5" type="primary">LOC106172640</name>
</gene>
<dbReference type="PANTHER" id="PTHR18934:SF119">
    <property type="entry name" value="ATP-DEPENDENT RNA HELICASE A"/>
    <property type="match status" value="1"/>
</dbReference>